<protein>
    <submittedName>
        <fullName evidence="1">Uncharacterized protein</fullName>
    </submittedName>
</protein>
<organism evidence="1">
    <name type="scientific">marine sediment metagenome</name>
    <dbReference type="NCBI Taxonomy" id="412755"/>
    <lineage>
        <taxon>unclassified sequences</taxon>
        <taxon>metagenomes</taxon>
        <taxon>ecological metagenomes</taxon>
    </lineage>
</organism>
<evidence type="ECO:0000313" key="1">
    <source>
        <dbReference type="EMBL" id="GAI57348.1"/>
    </source>
</evidence>
<feature type="non-terminal residue" evidence="1">
    <location>
        <position position="1"/>
    </location>
</feature>
<reference evidence="1" key="1">
    <citation type="journal article" date="2014" name="Front. Microbiol.">
        <title>High frequency of phylogenetically diverse reductive dehalogenase-homologous genes in deep subseafloor sedimentary metagenomes.</title>
        <authorList>
            <person name="Kawai M."/>
            <person name="Futagami T."/>
            <person name="Toyoda A."/>
            <person name="Takaki Y."/>
            <person name="Nishi S."/>
            <person name="Hori S."/>
            <person name="Arai W."/>
            <person name="Tsubouchi T."/>
            <person name="Morono Y."/>
            <person name="Uchiyama I."/>
            <person name="Ito T."/>
            <person name="Fujiyama A."/>
            <person name="Inagaki F."/>
            <person name="Takami H."/>
        </authorList>
    </citation>
    <scope>NUCLEOTIDE SEQUENCE</scope>
    <source>
        <strain evidence="1">Expedition CK06-06</strain>
    </source>
</reference>
<sequence length="57" mass="6106">LKAGQYVTSSVLTMDAISYQVKGIFEGFKKSGLGKIGKISVEEVYSSSPPRPGERIA</sequence>
<dbReference type="EMBL" id="BARV01039472">
    <property type="protein sequence ID" value="GAI57348.1"/>
    <property type="molecule type" value="Genomic_DNA"/>
</dbReference>
<accession>X1PNB6</accession>
<name>X1PNB6_9ZZZZ</name>
<gene>
    <name evidence="1" type="ORF">S06H3_60498</name>
</gene>
<proteinExistence type="predicted"/>
<dbReference type="AlphaFoldDB" id="X1PNB6"/>
<comment type="caution">
    <text evidence="1">The sequence shown here is derived from an EMBL/GenBank/DDBJ whole genome shotgun (WGS) entry which is preliminary data.</text>
</comment>